<keyword evidence="4" id="KW-0819">tRNA processing</keyword>
<feature type="domain" description="CMP/dCMP-type deaminase" evidence="10">
    <location>
        <begin position="1294"/>
        <end position="1416"/>
    </location>
</feature>
<dbReference type="InterPro" id="IPR002125">
    <property type="entry name" value="CMP_dCMP_dom"/>
</dbReference>
<feature type="compositionally biased region" description="Basic and acidic residues" evidence="9">
    <location>
        <begin position="508"/>
        <end position="518"/>
    </location>
</feature>
<evidence type="ECO:0000256" key="8">
    <source>
        <dbReference type="ARBA" id="ARBA00048045"/>
    </source>
</evidence>
<feature type="region of interest" description="Disordered" evidence="9">
    <location>
        <begin position="1080"/>
        <end position="1193"/>
    </location>
</feature>
<feature type="compositionally biased region" description="Low complexity" evidence="9">
    <location>
        <begin position="1095"/>
        <end position="1106"/>
    </location>
</feature>
<proteinExistence type="inferred from homology"/>
<feature type="compositionally biased region" description="Polar residues" evidence="9">
    <location>
        <begin position="416"/>
        <end position="443"/>
    </location>
</feature>
<feature type="compositionally biased region" description="Polar residues" evidence="9">
    <location>
        <begin position="519"/>
        <end position="528"/>
    </location>
</feature>
<evidence type="ECO:0000256" key="3">
    <source>
        <dbReference type="ARBA" id="ARBA00012740"/>
    </source>
</evidence>
<dbReference type="Gene3D" id="3.40.140.10">
    <property type="entry name" value="Cytidine Deaminase, domain 2"/>
    <property type="match status" value="1"/>
</dbReference>
<dbReference type="GO" id="GO:0046872">
    <property type="term" value="F:metal ion binding"/>
    <property type="evidence" value="ECO:0007669"/>
    <property type="project" value="UniProtKB-KW"/>
</dbReference>
<comment type="subunit">
    <text evidence="2">Homodimer.</text>
</comment>
<keyword evidence="6" id="KW-0378">Hydrolase</keyword>
<evidence type="ECO:0000256" key="1">
    <source>
        <dbReference type="ARBA" id="ARBA00001947"/>
    </source>
</evidence>
<comment type="catalytic activity">
    <reaction evidence="8">
        <text>adenosine(34) in tRNA + H2O + H(+) = inosine(34) in tRNA + NH4(+)</text>
        <dbReference type="Rhea" id="RHEA:43168"/>
        <dbReference type="Rhea" id="RHEA-COMP:10373"/>
        <dbReference type="Rhea" id="RHEA-COMP:10374"/>
        <dbReference type="ChEBI" id="CHEBI:15377"/>
        <dbReference type="ChEBI" id="CHEBI:15378"/>
        <dbReference type="ChEBI" id="CHEBI:28938"/>
        <dbReference type="ChEBI" id="CHEBI:74411"/>
        <dbReference type="ChEBI" id="CHEBI:82852"/>
        <dbReference type="EC" id="3.5.4.33"/>
    </reaction>
</comment>
<evidence type="ECO:0000259" key="10">
    <source>
        <dbReference type="PROSITE" id="PS51747"/>
    </source>
</evidence>
<reference evidence="11" key="1">
    <citation type="submission" date="2021-01" db="UniProtKB">
        <authorList>
            <consortium name="EnsemblPlants"/>
        </authorList>
    </citation>
    <scope>IDENTIFICATION</scope>
</reference>
<keyword evidence="5" id="KW-0479">Metal-binding</keyword>
<feature type="region of interest" description="Disordered" evidence="9">
    <location>
        <begin position="208"/>
        <end position="316"/>
    </location>
</feature>
<feature type="compositionally biased region" description="Basic and acidic residues" evidence="9">
    <location>
        <begin position="343"/>
        <end position="358"/>
    </location>
</feature>
<feature type="region of interest" description="Disordered" evidence="9">
    <location>
        <begin position="343"/>
        <end position="364"/>
    </location>
</feature>
<feature type="compositionally biased region" description="Basic and acidic residues" evidence="9">
    <location>
        <begin position="675"/>
        <end position="708"/>
    </location>
</feature>
<feature type="region of interest" description="Disordered" evidence="9">
    <location>
        <begin position="482"/>
        <end position="581"/>
    </location>
</feature>
<dbReference type="PROSITE" id="PS51747">
    <property type="entry name" value="CYT_DCMP_DEAMINASES_2"/>
    <property type="match status" value="1"/>
</dbReference>
<dbReference type="EC" id="3.5.4.33" evidence="3"/>
<feature type="compositionally biased region" description="Polar residues" evidence="9">
    <location>
        <begin position="654"/>
        <end position="670"/>
    </location>
</feature>
<dbReference type="HAMAP" id="MF_00972">
    <property type="entry name" value="tRNA_aden_deaminase"/>
    <property type="match status" value="1"/>
</dbReference>
<feature type="compositionally biased region" description="Polar residues" evidence="9">
    <location>
        <begin position="482"/>
        <end position="506"/>
    </location>
</feature>
<evidence type="ECO:0000256" key="7">
    <source>
        <dbReference type="ARBA" id="ARBA00022833"/>
    </source>
</evidence>
<protein>
    <recommendedName>
        <fullName evidence="3">tRNA(adenine(34)) deaminase</fullName>
        <ecNumber evidence="3">3.5.4.33</ecNumber>
    </recommendedName>
</protein>
<dbReference type="FunFam" id="3.40.140.10:FF:000005">
    <property type="entry name" value="tRNA-specific adenosine deaminase"/>
    <property type="match status" value="1"/>
</dbReference>
<dbReference type="SUPFAM" id="SSF53927">
    <property type="entry name" value="Cytidine deaminase-like"/>
    <property type="match status" value="1"/>
</dbReference>
<feature type="region of interest" description="Disordered" evidence="9">
    <location>
        <begin position="1010"/>
        <end position="1060"/>
    </location>
</feature>
<evidence type="ECO:0000256" key="4">
    <source>
        <dbReference type="ARBA" id="ARBA00022694"/>
    </source>
</evidence>
<evidence type="ECO:0000256" key="5">
    <source>
        <dbReference type="ARBA" id="ARBA00022723"/>
    </source>
</evidence>
<evidence type="ECO:0000256" key="6">
    <source>
        <dbReference type="ARBA" id="ARBA00022801"/>
    </source>
</evidence>
<feature type="compositionally biased region" description="Basic and acidic residues" evidence="9">
    <location>
        <begin position="239"/>
        <end position="254"/>
    </location>
</feature>
<organism evidence="11 12">
    <name type="scientific">Kalanchoe fedtschenkoi</name>
    <name type="common">Lavender scallops</name>
    <name type="synonym">South American air plant</name>
    <dbReference type="NCBI Taxonomy" id="63787"/>
    <lineage>
        <taxon>Eukaryota</taxon>
        <taxon>Viridiplantae</taxon>
        <taxon>Streptophyta</taxon>
        <taxon>Embryophyta</taxon>
        <taxon>Tracheophyta</taxon>
        <taxon>Spermatophyta</taxon>
        <taxon>Magnoliopsida</taxon>
        <taxon>eudicotyledons</taxon>
        <taxon>Gunneridae</taxon>
        <taxon>Pentapetalae</taxon>
        <taxon>Saxifragales</taxon>
        <taxon>Crassulaceae</taxon>
        <taxon>Kalanchoe</taxon>
    </lineage>
</organism>
<name>A0A7N1A1M6_KALFE</name>
<evidence type="ECO:0000313" key="12">
    <source>
        <dbReference type="Proteomes" id="UP000594263"/>
    </source>
</evidence>
<feature type="compositionally biased region" description="Basic and acidic residues" evidence="9">
    <location>
        <begin position="1107"/>
        <end position="1120"/>
    </location>
</feature>
<dbReference type="PANTHER" id="PTHR11079:SF179">
    <property type="entry name" value="TRNA(ADENINE(34)) DEAMINASE, CHLOROPLASTIC"/>
    <property type="match status" value="1"/>
</dbReference>
<dbReference type="GO" id="GO:0052717">
    <property type="term" value="F:tRNA-specific adenosine-34 deaminase activity"/>
    <property type="evidence" value="ECO:0007669"/>
    <property type="project" value="UniProtKB-EC"/>
</dbReference>
<dbReference type="GO" id="GO:0002100">
    <property type="term" value="P:tRNA wobble adenosine to inosine editing"/>
    <property type="evidence" value="ECO:0007669"/>
    <property type="project" value="InterPro"/>
</dbReference>
<sequence length="1500" mass="166546">MYSGFLSPSVGFRANGSNPIRVSESCYCFDRGLQICGHSSSCGVSCCCCCCAFCVRGVNLNGGLAYGLRQSSLLQWSGGRRLMLGGAGNGCYERLRGFDFGSECCDGDRSGRRKVSSFGRFDFGGGFRERKTWRGTGRIGGLEFVERREWRRYAGGLGEAEDLIDLLTDNVGECTVVHIETEIVPAKRKKEKKLKEKERVCGECNKRKAKSVASGSSRGNSRRDELNKIDVTSTCHGRGRNEDVSSEKKSELRKSGGAGSLQRKSRHEESMRTDSANAAHGRRRSEDVNAFSERNARLRKDGSGCTSYHSLSSSGIGSDVEIENVEEFENDNYVEEQASRYKEFRNQNDEEKYQEIERHGKKRHEVRLEEAAATGSHEGNAVVWDRKKSEKKLVETALDLSQSAAETAKKRFTASEADNSSLYKSDTSRKQFQTSGEDLSLISNRKEERIHSDMTGSTQISRSRRRRHNVAEFEDIRESDAVTDSNQVVQSRVRQGNASTQTSFTQAVEEHLQKDEVGRTSQQHTGTLSIEEIDDTGVVSNSRHGNRSTSSVRTSVQETKEDHRQHNMSTVTKSELRRKSQQITEISEINRIEIQKTSISKQQYDSGMNVGDGSSSSIVSLSEGAAAGMIRPPVHEDLQQSHSRKGSKALLESVVQSSGLAAMSDSQRISHQGAHRSDERVTEEKEKRHERSQLDERDTQMEVRRERQTLAQESSLHGEASEVRSEQRQRLVQELSIPEEASEVRREQRQRLAQESSLHEEASEVRREQRQRLAQESSLHEEASEARREQRQRLAQELSLHEEASEERREQRQRLVQESSLHEEASEVRRVAQESSLHEEASEEAFNLSLETRKEQGSTKTEDMTTQSTGVLSAHQSGTRASLSKVRSALYVSEKASQDLKDRYSSQQLGQQGQYHISEFESYGGEARDDSYAQPLSRIFTEDALGSAERIESSSGKLIEEFVEQAKSKTAASEIVEGKQKKTKLDGEDSKTQMMVKHVSVKHVSGGAELKGSLYSSESSEAVGPSDEKWDSAQTSVESPPRIKTPEVSPKAGNVSVRRTGRSMWNVIGDVFRARWIFRGESHSSPSKSRKRSSSNESVSSEAWFSGHEHDENITKDSGKRIPYQESASPSNRVEPEKEPTEIQQAGCGAIVIIDEPAGSGSSLSPGTSGSSSAAQEASLTYEEAKQSSSGPEASILATFSSAGMLGTSISFPSRKLSRSPAIGGTSLSARNDPSGSMGMVDPQRPPLSPNVASEAEEKQGELTRRKFQRTTQFPKDRFEEWEEAYKRETEQQKIDEIFMREALVEAQKAADNWEVPVGAVLVQHGKIIARGCNLVEELRDSTAHAEMICIREASNALRTWRLAETTLYVTLEPCAMCAGAILQARVTSLVWGAPNKLLGADGSWIRLFPDSGERDSSPELADKPPAPVHPFHPKMNIRRGVLSAECAQVMQQFFQLRRQKQNKSEPSSPPSPPSCLPVSTNPVKLITKVHGLFSPTFCL</sequence>
<dbReference type="Proteomes" id="UP000594263">
    <property type="component" value="Unplaced"/>
</dbReference>
<dbReference type="OMA" id="ESHKRID"/>
<feature type="region of interest" description="Disordered" evidence="9">
    <location>
        <begin position="628"/>
        <end position="883"/>
    </location>
</feature>
<feature type="compositionally biased region" description="Polar residues" evidence="9">
    <location>
        <begin position="864"/>
        <end position="882"/>
    </location>
</feature>
<feature type="compositionally biased region" description="Polar residues" evidence="9">
    <location>
        <begin position="1226"/>
        <end position="1235"/>
    </location>
</feature>
<dbReference type="Pfam" id="PF00383">
    <property type="entry name" value="dCMP_cyt_deam_1"/>
    <property type="match status" value="1"/>
</dbReference>
<feature type="compositionally biased region" description="Basic and acidic residues" evidence="9">
    <location>
        <begin position="719"/>
        <end position="731"/>
    </location>
</feature>
<keyword evidence="12" id="KW-1185">Reference proteome</keyword>
<keyword evidence="7" id="KW-0862">Zinc</keyword>
<feature type="region of interest" description="Disordered" evidence="9">
    <location>
        <begin position="404"/>
        <end position="468"/>
    </location>
</feature>
<dbReference type="CDD" id="cd01285">
    <property type="entry name" value="nucleoside_deaminase"/>
    <property type="match status" value="1"/>
</dbReference>
<evidence type="ECO:0000313" key="11">
    <source>
        <dbReference type="EnsemblPlants" id="Kaladp0073s0058.1.v1.1"/>
    </source>
</evidence>
<dbReference type="PANTHER" id="PTHR11079">
    <property type="entry name" value="CYTOSINE DEAMINASE FAMILY MEMBER"/>
    <property type="match status" value="1"/>
</dbReference>
<dbReference type="EnsemblPlants" id="Kaladp0073s0058.1.v1.1">
    <property type="protein sequence ID" value="Kaladp0073s0058.1.v1.1"/>
    <property type="gene ID" value="Kaladp0073s0058.v1.1"/>
</dbReference>
<dbReference type="InterPro" id="IPR028883">
    <property type="entry name" value="tRNA_aden_deaminase"/>
</dbReference>
<feature type="region of interest" description="Disordered" evidence="9">
    <location>
        <begin position="1458"/>
        <end position="1478"/>
    </location>
</feature>
<feature type="compositionally biased region" description="Basic and acidic residues" evidence="9">
    <location>
        <begin position="742"/>
        <end position="840"/>
    </location>
</feature>
<comment type="cofactor">
    <cofactor evidence="1">
        <name>Zn(2+)</name>
        <dbReference type="ChEBI" id="CHEBI:29105"/>
    </cofactor>
</comment>
<evidence type="ECO:0000256" key="9">
    <source>
        <dbReference type="SAM" id="MobiDB-lite"/>
    </source>
</evidence>
<feature type="compositionally biased region" description="Basic and acidic residues" evidence="9">
    <location>
        <begin position="851"/>
        <end position="863"/>
    </location>
</feature>
<dbReference type="Gramene" id="Kaladp0073s0058.1.v1.1">
    <property type="protein sequence ID" value="Kaladp0073s0058.1.v1.1"/>
    <property type="gene ID" value="Kaladp0073s0058.v1.1"/>
</dbReference>
<feature type="region of interest" description="Disordered" evidence="9">
    <location>
        <begin position="1212"/>
        <end position="1261"/>
    </location>
</feature>
<feature type="compositionally biased region" description="Polar residues" evidence="9">
    <location>
        <begin position="538"/>
        <end position="557"/>
    </location>
</feature>
<feature type="compositionally biased region" description="Low complexity" evidence="9">
    <location>
        <begin position="1159"/>
        <end position="1173"/>
    </location>
</feature>
<dbReference type="GO" id="GO:0009507">
    <property type="term" value="C:chloroplast"/>
    <property type="evidence" value="ECO:0007669"/>
    <property type="project" value="TreeGrafter"/>
</dbReference>
<accession>A0A7N1A1M6</accession>
<dbReference type="InterPro" id="IPR016193">
    <property type="entry name" value="Cytidine_deaminase-like"/>
</dbReference>
<feature type="compositionally biased region" description="Low complexity" evidence="9">
    <location>
        <begin position="307"/>
        <end position="316"/>
    </location>
</feature>
<evidence type="ECO:0000256" key="2">
    <source>
        <dbReference type="ARBA" id="ARBA00011738"/>
    </source>
</evidence>